<feature type="DNA-binding region" description="H-T-H motif" evidence="4">
    <location>
        <begin position="25"/>
        <end position="44"/>
    </location>
</feature>
<evidence type="ECO:0000256" key="1">
    <source>
        <dbReference type="ARBA" id="ARBA00023015"/>
    </source>
</evidence>
<dbReference type="Proteomes" id="UP000886005">
    <property type="component" value="Unassembled WGS sequence"/>
</dbReference>
<name>A0A7V1LJN1_CALAY</name>
<protein>
    <submittedName>
        <fullName evidence="6">TetR/AcrR family transcriptional regulator</fullName>
    </submittedName>
</protein>
<dbReference type="PANTHER" id="PTHR30055:SF234">
    <property type="entry name" value="HTH-TYPE TRANSCRIPTIONAL REGULATOR BETI"/>
    <property type="match status" value="1"/>
</dbReference>
<comment type="caution">
    <text evidence="6">The sequence shown here is derived from an EMBL/GenBank/DDBJ whole genome shotgun (WGS) entry which is preliminary data.</text>
</comment>
<evidence type="ECO:0000256" key="4">
    <source>
        <dbReference type="PROSITE-ProRule" id="PRU00335"/>
    </source>
</evidence>
<dbReference type="InterPro" id="IPR050109">
    <property type="entry name" value="HTH-type_TetR-like_transc_reg"/>
</dbReference>
<evidence type="ECO:0000256" key="2">
    <source>
        <dbReference type="ARBA" id="ARBA00023125"/>
    </source>
</evidence>
<gene>
    <name evidence="6" type="ORF">ENJ10_00415</name>
</gene>
<organism evidence="6">
    <name type="scientific">Caldithrix abyssi</name>
    <dbReference type="NCBI Taxonomy" id="187145"/>
    <lineage>
        <taxon>Bacteria</taxon>
        <taxon>Pseudomonadati</taxon>
        <taxon>Calditrichota</taxon>
        <taxon>Calditrichia</taxon>
        <taxon>Calditrichales</taxon>
        <taxon>Calditrichaceae</taxon>
        <taxon>Caldithrix</taxon>
    </lineage>
</organism>
<dbReference type="PRINTS" id="PR00455">
    <property type="entry name" value="HTHTETR"/>
</dbReference>
<sequence>MKDTREKILHTALTLFNRQGLPRVTLRAIAKEMGISQGNLNYHYKKRDEIIEALYFQLVARIDMEMEKSAGEESPLEQLF</sequence>
<accession>A0A7V1LJN1</accession>
<evidence type="ECO:0000259" key="5">
    <source>
        <dbReference type="PROSITE" id="PS50977"/>
    </source>
</evidence>
<dbReference type="SUPFAM" id="SSF46689">
    <property type="entry name" value="Homeodomain-like"/>
    <property type="match status" value="1"/>
</dbReference>
<dbReference type="InterPro" id="IPR001647">
    <property type="entry name" value="HTH_TetR"/>
</dbReference>
<dbReference type="EMBL" id="DRLD01000015">
    <property type="protein sequence ID" value="HED09125.1"/>
    <property type="molecule type" value="Genomic_DNA"/>
</dbReference>
<dbReference type="InterPro" id="IPR009057">
    <property type="entry name" value="Homeodomain-like_sf"/>
</dbReference>
<dbReference type="GO" id="GO:0003700">
    <property type="term" value="F:DNA-binding transcription factor activity"/>
    <property type="evidence" value="ECO:0007669"/>
    <property type="project" value="TreeGrafter"/>
</dbReference>
<evidence type="ECO:0000256" key="3">
    <source>
        <dbReference type="ARBA" id="ARBA00023163"/>
    </source>
</evidence>
<feature type="domain" description="HTH tetR-type" evidence="5">
    <location>
        <begin position="2"/>
        <end position="62"/>
    </location>
</feature>
<keyword evidence="3" id="KW-0804">Transcription</keyword>
<proteinExistence type="predicted"/>
<evidence type="ECO:0000313" key="6">
    <source>
        <dbReference type="EMBL" id="HED09125.1"/>
    </source>
</evidence>
<dbReference type="Gene3D" id="1.10.357.10">
    <property type="entry name" value="Tetracycline Repressor, domain 2"/>
    <property type="match status" value="1"/>
</dbReference>
<dbReference type="GO" id="GO:0000976">
    <property type="term" value="F:transcription cis-regulatory region binding"/>
    <property type="evidence" value="ECO:0007669"/>
    <property type="project" value="TreeGrafter"/>
</dbReference>
<keyword evidence="2 4" id="KW-0238">DNA-binding</keyword>
<keyword evidence="1" id="KW-0805">Transcription regulation</keyword>
<dbReference type="PANTHER" id="PTHR30055">
    <property type="entry name" value="HTH-TYPE TRANSCRIPTIONAL REGULATOR RUTR"/>
    <property type="match status" value="1"/>
</dbReference>
<dbReference type="PROSITE" id="PS50977">
    <property type="entry name" value="HTH_TETR_2"/>
    <property type="match status" value="1"/>
</dbReference>
<reference evidence="6" key="1">
    <citation type="journal article" date="2020" name="mSystems">
        <title>Genome- and Community-Level Interaction Insights into Carbon Utilization and Element Cycling Functions of Hydrothermarchaeota in Hydrothermal Sediment.</title>
        <authorList>
            <person name="Zhou Z."/>
            <person name="Liu Y."/>
            <person name="Xu W."/>
            <person name="Pan J."/>
            <person name="Luo Z.H."/>
            <person name="Li M."/>
        </authorList>
    </citation>
    <scope>NUCLEOTIDE SEQUENCE [LARGE SCALE GENOMIC DNA]</scope>
    <source>
        <strain evidence="6">HyVt-456</strain>
    </source>
</reference>
<feature type="non-terminal residue" evidence="6">
    <location>
        <position position="80"/>
    </location>
</feature>
<dbReference type="AlphaFoldDB" id="A0A7V1LJN1"/>
<dbReference type="Pfam" id="PF00440">
    <property type="entry name" value="TetR_N"/>
    <property type="match status" value="1"/>
</dbReference>